<keyword evidence="1" id="KW-0614">Plasmid</keyword>
<dbReference type="EMBL" id="MF535908">
    <property type="protein sequence ID" value="ASX98079.1"/>
    <property type="molecule type" value="Genomic_DNA"/>
</dbReference>
<dbReference type="AlphaFoldDB" id="A0A286S0N3"/>
<sequence length="38" mass="4599">MLHLIMFRQLKIISCMICVLMISDNIRYCFIINDENHI</sequence>
<protein>
    <submittedName>
        <fullName evidence="1">Uncharacterized protein</fullName>
    </submittedName>
</protein>
<accession>A0A286S0N3</accession>
<reference evidence="1" key="1">
    <citation type="submission" date="2017-07" db="EMBL/GenBank/DDBJ databases">
        <title>Complete Sequence of plasmid pCTXM-2269.</title>
        <authorList>
            <person name="Li M."/>
            <person name="Li F."/>
            <person name="Pei G."/>
            <person name="Tong Y."/>
        </authorList>
    </citation>
    <scope>NUCLEOTIDE SEQUENCE</scope>
    <source>
        <strain evidence="1">2269</strain>
        <plasmid evidence="1">pCTXM-2269</plasmid>
    </source>
</reference>
<proteinExistence type="predicted"/>
<organism evidence="1">
    <name type="scientific">Escherichia coli</name>
    <dbReference type="NCBI Taxonomy" id="562"/>
    <lineage>
        <taxon>Bacteria</taxon>
        <taxon>Pseudomonadati</taxon>
        <taxon>Pseudomonadota</taxon>
        <taxon>Gammaproteobacteria</taxon>
        <taxon>Enterobacterales</taxon>
        <taxon>Enterobacteriaceae</taxon>
        <taxon>Escherichia</taxon>
    </lineage>
</organism>
<geneLocation type="plasmid" evidence="1">
    <name>pCTXM-2269</name>
</geneLocation>
<name>A0A286S0N3_ECOLX</name>
<evidence type="ECO:0000313" key="1">
    <source>
        <dbReference type="EMBL" id="ASX98079.1"/>
    </source>
</evidence>